<dbReference type="VEuPathDB" id="VectorBase:ACON029393"/>
<sequence>KCGIIFWNVKGHGSRGPGQVHRSHRAFHYSLGNDSNRYTRSAYLVSEVLVIASMLQVE</sequence>
<proteinExistence type="predicted"/>
<accession>A0A6E8W9V2</accession>
<name>A0A6E8W9V2_ANOCL</name>
<organism evidence="1 2">
    <name type="scientific">Anopheles coluzzii</name>
    <name type="common">African malaria mosquito</name>
    <dbReference type="NCBI Taxonomy" id="1518534"/>
    <lineage>
        <taxon>Eukaryota</taxon>
        <taxon>Metazoa</taxon>
        <taxon>Ecdysozoa</taxon>
        <taxon>Arthropoda</taxon>
        <taxon>Hexapoda</taxon>
        <taxon>Insecta</taxon>
        <taxon>Pterygota</taxon>
        <taxon>Neoptera</taxon>
        <taxon>Endopterygota</taxon>
        <taxon>Diptera</taxon>
        <taxon>Nematocera</taxon>
        <taxon>Culicoidea</taxon>
        <taxon>Culicidae</taxon>
        <taxon>Anophelinae</taxon>
        <taxon>Anopheles</taxon>
    </lineage>
</organism>
<dbReference type="Proteomes" id="UP001105220">
    <property type="component" value="Unplaced"/>
</dbReference>
<dbReference type="AlphaFoldDB" id="A0A6E8W9V2"/>
<keyword evidence="2" id="KW-1185">Reference proteome</keyword>
<reference evidence="1" key="2">
    <citation type="submission" date="2020-05" db="UniProtKB">
        <authorList>
            <consortium name="EnsemblMetazoa"/>
        </authorList>
    </citation>
    <scope>IDENTIFICATION</scope>
    <source>
        <strain evidence="1">Ngousso</strain>
    </source>
</reference>
<reference key="1">
    <citation type="journal article" date="2019" name="Genes (Basel)">
        <title>A High-Quality De novo Genome Assembly from a Single Mosquito Using PacBio Sequencing.</title>
        <authorList>
            <person name="Kingan S.B."/>
            <person name="Heaton H."/>
            <person name="Cudini J."/>
            <person name="Lambert C.C."/>
            <person name="Baybayan P."/>
            <person name="Galvin B.D."/>
            <person name="Durbin R."/>
            <person name="Korlach J."/>
            <person name="Lawniczak M.K.N."/>
        </authorList>
    </citation>
    <scope>NUCLEOTIDE SEQUENCE [LARGE SCALE GENOMIC DNA]</scope>
    <source>
        <strain>Mali-NIH</strain>
    </source>
</reference>
<protein>
    <submittedName>
        <fullName evidence="1">Uncharacterized protein</fullName>
    </submittedName>
</protein>
<dbReference type="EnsemblMetazoa" id="ACON029393-RA">
    <property type="protein sequence ID" value="ACON029393-PA"/>
    <property type="gene ID" value="ACON029393"/>
</dbReference>
<evidence type="ECO:0000313" key="2">
    <source>
        <dbReference type="Proteomes" id="UP001105220"/>
    </source>
</evidence>
<evidence type="ECO:0000313" key="1">
    <source>
        <dbReference type="EnsemblMetazoa" id="ACON029393-PA"/>
    </source>
</evidence>